<dbReference type="Proteomes" id="UP000658258">
    <property type="component" value="Unassembled WGS sequence"/>
</dbReference>
<accession>A0ABQ3I4A6</accession>
<feature type="domain" description="Sugar 3,4-ketoisomerase QdtA cupin" evidence="1">
    <location>
        <begin position="6"/>
        <end position="129"/>
    </location>
</feature>
<dbReference type="Pfam" id="PF05523">
    <property type="entry name" value="FdtA"/>
    <property type="match status" value="1"/>
</dbReference>
<organism evidence="2 3">
    <name type="scientific">Roseivirga thermotolerans</name>
    <dbReference type="NCBI Taxonomy" id="1758176"/>
    <lineage>
        <taxon>Bacteria</taxon>
        <taxon>Pseudomonadati</taxon>
        <taxon>Bacteroidota</taxon>
        <taxon>Cytophagia</taxon>
        <taxon>Cytophagales</taxon>
        <taxon>Roseivirgaceae</taxon>
        <taxon>Roseivirga</taxon>
    </lineage>
</organism>
<comment type="caution">
    <text evidence="2">The sequence shown here is derived from an EMBL/GenBank/DDBJ whole genome shotgun (WGS) entry which is preliminary data.</text>
</comment>
<dbReference type="InterPro" id="IPR008894">
    <property type="entry name" value="QdtA_cupin_dom"/>
</dbReference>
<dbReference type="Gene3D" id="2.60.120.10">
    <property type="entry name" value="Jelly Rolls"/>
    <property type="match status" value="1"/>
</dbReference>
<dbReference type="InterPro" id="IPR011051">
    <property type="entry name" value="RmlC_Cupin_sf"/>
</dbReference>
<evidence type="ECO:0000313" key="2">
    <source>
        <dbReference type="EMBL" id="GHE61501.1"/>
    </source>
</evidence>
<dbReference type="GO" id="GO:0016853">
    <property type="term" value="F:isomerase activity"/>
    <property type="evidence" value="ECO:0007669"/>
    <property type="project" value="UniProtKB-KW"/>
</dbReference>
<gene>
    <name evidence="2" type="ORF">GCM10011340_15610</name>
</gene>
<dbReference type="CDD" id="cd20292">
    <property type="entry name" value="cupin_QdtA-like"/>
    <property type="match status" value="1"/>
</dbReference>
<sequence length="129" mass="14946">MRKKPECYEFSTRMDQRGRLNFLEELKDVPFEVKRVYWLTGVPEQQVRGGHAHKTGEQVIVCIQGLVEVVLEDTAGELFTCTLSSPDQGLYIPPMWWGKMLFKEKAILLGLASDEFSEEDYIRQKADFK</sequence>
<protein>
    <submittedName>
        <fullName evidence="2">dTDP-6-deoxy-3,4-keto-hexulose isomerase</fullName>
    </submittedName>
</protein>
<proteinExistence type="predicted"/>
<dbReference type="InterPro" id="IPR014710">
    <property type="entry name" value="RmlC-like_jellyroll"/>
</dbReference>
<dbReference type="EMBL" id="BNAG01000002">
    <property type="protein sequence ID" value="GHE61501.1"/>
    <property type="molecule type" value="Genomic_DNA"/>
</dbReference>
<dbReference type="RefSeq" id="WP_189629671.1">
    <property type="nucleotide sequence ID" value="NZ_BNAG01000002.1"/>
</dbReference>
<keyword evidence="3" id="KW-1185">Reference proteome</keyword>
<keyword evidence="2" id="KW-0413">Isomerase</keyword>
<evidence type="ECO:0000313" key="3">
    <source>
        <dbReference type="Proteomes" id="UP000658258"/>
    </source>
</evidence>
<evidence type="ECO:0000259" key="1">
    <source>
        <dbReference type="Pfam" id="PF05523"/>
    </source>
</evidence>
<reference evidence="3" key="1">
    <citation type="journal article" date="2019" name="Int. J. Syst. Evol. Microbiol.">
        <title>The Global Catalogue of Microorganisms (GCM) 10K type strain sequencing project: providing services to taxonomists for standard genome sequencing and annotation.</title>
        <authorList>
            <consortium name="The Broad Institute Genomics Platform"/>
            <consortium name="The Broad Institute Genome Sequencing Center for Infectious Disease"/>
            <person name="Wu L."/>
            <person name="Ma J."/>
        </authorList>
    </citation>
    <scope>NUCLEOTIDE SEQUENCE [LARGE SCALE GENOMIC DNA]</scope>
    <source>
        <strain evidence="3">CGMCC 1.15111</strain>
    </source>
</reference>
<name>A0ABQ3I4A6_9BACT</name>
<dbReference type="SUPFAM" id="SSF51182">
    <property type="entry name" value="RmlC-like cupins"/>
    <property type="match status" value="1"/>
</dbReference>